<evidence type="ECO:0000313" key="2">
    <source>
        <dbReference type="Proteomes" id="UP000245137"/>
    </source>
</evidence>
<gene>
    <name evidence="1" type="ORF">C5689_06380</name>
</gene>
<comment type="caution">
    <text evidence="1">The sequence shown here is derived from an EMBL/GenBank/DDBJ whole genome shotgun (WGS) entry which is preliminary data.</text>
</comment>
<reference evidence="1 2" key="1">
    <citation type="journal article" date="2018" name="Appl. Microbiol. Biotechnol.">
        <title>Co-cultivation of the strictly anaerobic methanogen Methanosarcina barkeri with aerobic methanotrophs in an oxygen-limited membrane bioreactor.</title>
        <authorList>
            <person name="In 't Zandt M.H."/>
            <person name="van den Bosch T.J.M."/>
            <person name="Rijkers R."/>
            <person name="van Kessel M.A.H.J."/>
            <person name="Jetten M.S.M."/>
            <person name="Welte C.U."/>
        </authorList>
    </citation>
    <scope>NUCLEOTIDE SEQUENCE [LARGE SCALE GENOMIC DNA]</scope>
    <source>
        <strain evidence="1 2">DSM 17706</strain>
    </source>
</reference>
<dbReference type="AlphaFoldDB" id="A0A2U1SSV1"/>
<dbReference type="EMBL" id="PUIV01000006">
    <property type="protein sequence ID" value="PWB94687.1"/>
    <property type="molecule type" value="Genomic_DNA"/>
</dbReference>
<name>A0A2U1SSV1_METSR</name>
<sequence>MSYNRTKRLERIREHVEGLLDWAHDRHGLAGVNVAIGLLCALVVELLYLVATAPDSTLLAIIFFVVLLK</sequence>
<dbReference type="Proteomes" id="UP000245137">
    <property type="component" value="Unassembled WGS sequence"/>
</dbReference>
<dbReference type="RefSeq" id="WP_108916440.1">
    <property type="nucleotide sequence ID" value="NZ_BGJY01000018.1"/>
</dbReference>
<keyword evidence="2" id="KW-1185">Reference proteome</keyword>
<organism evidence="1 2">
    <name type="scientific">Methylosinus sporium</name>
    <dbReference type="NCBI Taxonomy" id="428"/>
    <lineage>
        <taxon>Bacteria</taxon>
        <taxon>Pseudomonadati</taxon>
        <taxon>Pseudomonadota</taxon>
        <taxon>Alphaproteobacteria</taxon>
        <taxon>Hyphomicrobiales</taxon>
        <taxon>Methylocystaceae</taxon>
        <taxon>Methylosinus</taxon>
    </lineage>
</organism>
<evidence type="ECO:0000313" key="1">
    <source>
        <dbReference type="EMBL" id="PWB94687.1"/>
    </source>
</evidence>
<proteinExistence type="predicted"/>
<accession>A0A2U1SSV1</accession>
<protein>
    <submittedName>
        <fullName evidence="1">Uncharacterized protein</fullName>
    </submittedName>
</protein>